<dbReference type="EMBL" id="JARJCM010000002">
    <property type="protein sequence ID" value="KAJ7047123.1"/>
    <property type="molecule type" value="Genomic_DNA"/>
</dbReference>
<accession>A0AAD6XCA0</accession>
<dbReference type="AlphaFoldDB" id="A0AAD6XCA0"/>
<comment type="caution">
    <text evidence="2">The sequence shown here is derived from an EMBL/GenBank/DDBJ whole genome shotgun (WGS) entry which is preliminary data.</text>
</comment>
<evidence type="ECO:0000313" key="2">
    <source>
        <dbReference type="EMBL" id="KAJ7047123.1"/>
    </source>
</evidence>
<proteinExistence type="predicted"/>
<gene>
    <name evidence="2" type="ORF">C8F04DRAFT_1172877</name>
</gene>
<organism evidence="2 3">
    <name type="scientific">Mycena alexandri</name>
    <dbReference type="NCBI Taxonomy" id="1745969"/>
    <lineage>
        <taxon>Eukaryota</taxon>
        <taxon>Fungi</taxon>
        <taxon>Dikarya</taxon>
        <taxon>Basidiomycota</taxon>
        <taxon>Agaricomycotina</taxon>
        <taxon>Agaricomycetes</taxon>
        <taxon>Agaricomycetidae</taxon>
        <taxon>Agaricales</taxon>
        <taxon>Marasmiineae</taxon>
        <taxon>Mycenaceae</taxon>
        <taxon>Mycena</taxon>
    </lineage>
</organism>
<sequence length="195" mass="21651">MGYGITGKPTGIRTGGKSTRRRSLNSTIHLAQTSPKPPTMPHAFRNDTSCLKYAAHPIIKSQTRCPLLTTAFLERLPFTFPGGPAPNVVARAACKIGVFRALGTVDTKNDRRAIAGTKLSNPRQAPRLIPVYDRRFSHFPFVLVMRGLWIMDYDDGKLDSSGTPQSHHNPNNLRAVKIEGIMERIMEGLWSFKIP</sequence>
<keyword evidence="3" id="KW-1185">Reference proteome</keyword>
<evidence type="ECO:0000313" key="3">
    <source>
        <dbReference type="Proteomes" id="UP001218188"/>
    </source>
</evidence>
<name>A0AAD6XCA0_9AGAR</name>
<reference evidence="2" key="1">
    <citation type="submission" date="2023-03" db="EMBL/GenBank/DDBJ databases">
        <title>Massive genome expansion in bonnet fungi (Mycena s.s.) driven by repeated elements and novel gene families across ecological guilds.</title>
        <authorList>
            <consortium name="Lawrence Berkeley National Laboratory"/>
            <person name="Harder C.B."/>
            <person name="Miyauchi S."/>
            <person name="Viragh M."/>
            <person name="Kuo A."/>
            <person name="Thoen E."/>
            <person name="Andreopoulos B."/>
            <person name="Lu D."/>
            <person name="Skrede I."/>
            <person name="Drula E."/>
            <person name="Henrissat B."/>
            <person name="Morin E."/>
            <person name="Kohler A."/>
            <person name="Barry K."/>
            <person name="LaButti K."/>
            <person name="Morin E."/>
            <person name="Salamov A."/>
            <person name="Lipzen A."/>
            <person name="Mereny Z."/>
            <person name="Hegedus B."/>
            <person name="Baldrian P."/>
            <person name="Stursova M."/>
            <person name="Weitz H."/>
            <person name="Taylor A."/>
            <person name="Grigoriev I.V."/>
            <person name="Nagy L.G."/>
            <person name="Martin F."/>
            <person name="Kauserud H."/>
        </authorList>
    </citation>
    <scope>NUCLEOTIDE SEQUENCE</scope>
    <source>
        <strain evidence="2">CBHHK200</strain>
    </source>
</reference>
<feature type="region of interest" description="Disordered" evidence="1">
    <location>
        <begin position="1"/>
        <end position="23"/>
    </location>
</feature>
<dbReference type="Proteomes" id="UP001218188">
    <property type="component" value="Unassembled WGS sequence"/>
</dbReference>
<protein>
    <submittedName>
        <fullName evidence="2">Uncharacterized protein</fullName>
    </submittedName>
</protein>
<evidence type="ECO:0000256" key="1">
    <source>
        <dbReference type="SAM" id="MobiDB-lite"/>
    </source>
</evidence>